<dbReference type="Proteomes" id="UP001523003">
    <property type="component" value="Unassembled WGS sequence"/>
</dbReference>
<accession>A0ABT0P8Z7</accession>
<gene>
    <name evidence="2" type="ORF">M4Z11_04220</name>
</gene>
<feature type="signal peptide" evidence="1">
    <location>
        <begin position="1"/>
        <end position="25"/>
    </location>
</feature>
<dbReference type="PROSITE" id="PS51257">
    <property type="entry name" value="PROKAR_LIPOPROTEIN"/>
    <property type="match status" value="1"/>
</dbReference>
<sequence>MKLIRKVMPMCVLLFLSGCVINEYASCIGWSPIYLERNDITVISPNLARQILKHNKQGVHVCGWKGAQKIESQREKPQCF</sequence>
<feature type="chain" id="PRO_5047332243" description="Lipoprotein" evidence="1">
    <location>
        <begin position="26"/>
        <end position="80"/>
    </location>
</feature>
<proteinExistence type="predicted"/>
<evidence type="ECO:0000313" key="3">
    <source>
        <dbReference type="Proteomes" id="UP001523003"/>
    </source>
</evidence>
<name>A0ABT0P8Z7_9HYPH</name>
<evidence type="ECO:0000313" key="2">
    <source>
        <dbReference type="EMBL" id="MCL6229809.1"/>
    </source>
</evidence>
<reference evidence="2 3" key="1">
    <citation type="submission" date="2022-05" db="EMBL/GenBank/DDBJ databases">
        <title>Description of the Bartonella bilalgolemii sp. nov. Isolated from Apodemus uralensis (Pallas 1811).</title>
        <authorList>
            <person name="Zgheib R."/>
            <person name="Celebi B."/>
        </authorList>
    </citation>
    <scope>NUCLEOTIDE SEQUENCE [LARGE SCALE GENOMIC DNA]</scope>
    <source>
        <strain evidence="2 3">G70</strain>
    </source>
</reference>
<protein>
    <recommendedName>
        <fullName evidence="4">Lipoprotein</fullName>
    </recommendedName>
</protein>
<dbReference type="EMBL" id="JAMCOF010000005">
    <property type="protein sequence ID" value="MCL6229809.1"/>
    <property type="molecule type" value="Genomic_DNA"/>
</dbReference>
<evidence type="ECO:0000256" key="1">
    <source>
        <dbReference type="SAM" id="SignalP"/>
    </source>
</evidence>
<organism evidence="2 3">
    <name type="scientific">Bartonella bilalgolemii</name>
    <dbReference type="NCBI Taxonomy" id="2942911"/>
    <lineage>
        <taxon>Bacteria</taxon>
        <taxon>Pseudomonadati</taxon>
        <taxon>Pseudomonadota</taxon>
        <taxon>Alphaproteobacteria</taxon>
        <taxon>Hyphomicrobiales</taxon>
        <taxon>Bartonellaceae</taxon>
        <taxon>Bartonella</taxon>
    </lineage>
</organism>
<comment type="caution">
    <text evidence="2">The sequence shown here is derived from an EMBL/GenBank/DDBJ whole genome shotgun (WGS) entry which is preliminary data.</text>
</comment>
<evidence type="ECO:0008006" key="4">
    <source>
        <dbReference type="Google" id="ProtNLM"/>
    </source>
</evidence>
<keyword evidence="1" id="KW-0732">Signal</keyword>
<keyword evidence="3" id="KW-1185">Reference proteome</keyword>